<keyword evidence="2" id="KW-0238">DNA-binding</keyword>
<dbReference type="Gene3D" id="4.10.280.10">
    <property type="entry name" value="Helix-loop-helix DNA-binding domain"/>
    <property type="match status" value="1"/>
</dbReference>
<dbReference type="AlphaFoldDB" id="A0A9N9BU91"/>
<feature type="compositionally biased region" description="Basic and acidic residues" evidence="7">
    <location>
        <begin position="142"/>
        <end position="153"/>
    </location>
</feature>
<dbReference type="OrthoDB" id="8964853at2759"/>
<evidence type="ECO:0000256" key="6">
    <source>
        <dbReference type="SAM" id="Coils"/>
    </source>
</evidence>
<evidence type="ECO:0000256" key="3">
    <source>
        <dbReference type="ARBA" id="ARBA00023159"/>
    </source>
</evidence>
<dbReference type="InterPro" id="IPR036638">
    <property type="entry name" value="HLH_DNA-bd_sf"/>
</dbReference>
<accession>A0A9N9BU91</accession>
<evidence type="ECO:0000256" key="5">
    <source>
        <dbReference type="ARBA" id="ARBA00023242"/>
    </source>
</evidence>
<reference evidence="9" key="1">
    <citation type="submission" date="2021-06" db="EMBL/GenBank/DDBJ databases">
        <authorList>
            <person name="Kallberg Y."/>
            <person name="Tangrot J."/>
            <person name="Rosling A."/>
        </authorList>
    </citation>
    <scope>NUCLEOTIDE SEQUENCE</scope>
    <source>
        <strain evidence="9">IA702</strain>
    </source>
</reference>
<feature type="coiled-coil region" evidence="6">
    <location>
        <begin position="101"/>
        <end position="135"/>
    </location>
</feature>
<feature type="compositionally biased region" description="Low complexity" evidence="7">
    <location>
        <begin position="155"/>
        <end position="169"/>
    </location>
</feature>
<keyword evidence="3" id="KW-0010">Activator</keyword>
<protein>
    <submittedName>
        <fullName evidence="9">8409_t:CDS:1</fullName>
    </submittedName>
</protein>
<gene>
    <name evidence="9" type="ORF">POCULU_LOCUS6442</name>
</gene>
<name>A0A9N9BU91_9GLOM</name>
<sequence length="353" mass="39403">MGTINGGNIVSFAQTPSLHVVANRMPPNGCANITFQIPSFANSAKKSTNSAERRANHNAVERARRECLNTKFQELAHALPSLAQVRRPSKSTIVQKSLEFILTTRQKEKRHEREMRQLLEENSSFREEINRLRAQLGLELLPPREETQPKECSDTSENSSNTTTTQTSTMKEDIDGNNTSTTKSPIPEKKNHEADDNTQSAVNASPQSTLPELDSNTVMDIQQTSMYTPRSDSTSRSEDDCGGNSESELDDKQFGSVDESFENSECLYDDTASGIFYSMDNFGQDFGFPMSLPMDIVDNTGLGLEFDQDLRAMTQFCTPFTTKYYPSPPYEAAMLNYADNMAGFTMSQQSPHM</sequence>
<dbReference type="PANTHER" id="PTHR10328:SF3">
    <property type="entry name" value="PROTEIN MAX"/>
    <property type="match status" value="1"/>
</dbReference>
<dbReference type="PANTHER" id="PTHR10328">
    <property type="entry name" value="PROTEIN MAX MYC-ASSOCIATED FACTOR X"/>
    <property type="match status" value="1"/>
</dbReference>
<feature type="domain" description="BHLH" evidence="8">
    <location>
        <begin position="52"/>
        <end position="104"/>
    </location>
</feature>
<dbReference type="Proteomes" id="UP000789572">
    <property type="component" value="Unassembled WGS sequence"/>
</dbReference>
<dbReference type="GO" id="GO:0003700">
    <property type="term" value="F:DNA-binding transcription factor activity"/>
    <property type="evidence" value="ECO:0007669"/>
    <property type="project" value="TreeGrafter"/>
</dbReference>
<dbReference type="GO" id="GO:0090575">
    <property type="term" value="C:RNA polymerase II transcription regulator complex"/>
    <property type="evidence" value="ECO:0007669"/>
    <property type="project" value="TreeGrafter"/>
</dbReference>
<evidence type="ECO:0000313" key="9">
    <source>
        <dbReference type="EMBL" id="CAG8580008.1"/>
    </source>
</evidence>
<dbReference type="SMART" id="SM00353">
    <property type="entry name" value="HLH"/>
    <property type="match status" value="1"/>
</dbReference>
<dbReference type="GO" id="GO:0045944">
    <property type="term" value="P:positive regulation of transcription by RNA polymerase II"/>
    <property type="evidence" value="ECO:0007669"/>
    <property type="project" value="TreeGrafter"/>
</dbReference>
<evidence type="ECO:0000313" key="10">
    <source>
        <dbReference type="Proteomes" id="UP000789572"/>
    </source>
</evidence>
<keyword evidence="6" id="KW-0175">Coiled coil</keyword>
<evidence type="ECO:0000259" key="8">
    <source>
        <dbReference type="PROSITE" id="PS50888"/>
    </source>
</evidence>
<keyword evidence="1" id="KW-0805">Transcription regulation</keyword>
<dbReference type="InterPro" id="IPR011598">
    <property type="entry name" value="bHLH_dom"/>
</dbReference>
<keyword evidence="5" id="KW-0539">Nucleus</keyword>
<feature type="region of interest" description="Disordered" evidence="7">
    <location>
        <begin position="137"/>
        <end position="252"/>
    </location>
</feature>
<dbReference type="EMBL" id="CAJVPJ010001183">
    <property type="protein sequence ID" value="CAG8580008.1"/>
    <property type="molecule type" value="Genomic_DNA"/>
</dbReference>
<feature type="compositionally biased region" description="Polar residues" evidence="7">
    <location>
        <begin position="197"/>
        <end position="232"/>
    </location>
</feature>
<proteinExistence type="predicted"/>
<dbReference type="GO" id="GO:0046983">
    <property type="term" value="F:protein dimerization activity"/>
    <property type="evidence" value="ECO:0007669"/>
    <property type="project" value="InterPro"/>
</dbReference>
<dbReference type="PROSITE" id="PS50888">
    <property type="entry name" value="BHLH"/>
    <property type="match status" value="1"/>
</dbReference>
<organism evidence="9 10">
    <name type="scientific">Paraglomus occultum</name>
    <dbReference type="NCBI Taxonomy" id="144539"/>
    <lineage>
        <taxon>Eukaryota</taxon>
        <taxon>Fungi</taxon>
        <taxon>Fungi incertae sedis</taxon>
        <taxon>Mucoromycota</taxon>
        <taxon>Glomeromycotina</taxon>
        <taxon>Glomeromycetes</taxon>
        <taxon>Paraglomerales</taxon>
        <taxon>Paraglomeraceae</taxon>
        <taxon>Paraglomus</taxon>
    </lineage>
</organism>
<evidence type="ECO:0000256" key="1">
    <source>
        <dbReference type="ARBA" id="ARBA00023015"/>
    </source>
</evidence>
<evidence type="ECO:0000256" key="4">
    <source>
        <dbReference type="ARBA" id="ARBA00023163"/>
    </source>
</evidence>
<evidence type="ECO:0000256" key="7">
    <source>
        <dbReference type="SAM" id="MobiDB-lite"/>
    </source>
</evidence>
<keyword evidence="10" id="KW-1185">Reference proteome</keyword>
<comment type="caution">
    <text evidence="9">The sequence shown here is derived from an EMBL/GenBank/DDBJ whole genome shotgun (WGS) entry which is preliminary data.</text>
</comment>
<dbReference type="GO" id="GO:0003677">
    <property type="term" value="F:DNA binding"/>
    <property type="evidence" value="ECO:0007669"/>
    <property type="project" value="UniProtKB-KW"/>
</dbReference>
<evidence type="ECO:0000256" key="2">
    <source>
        <dbReference type="ARBA" id="ARBA00023125"/>
    </source>
</evidence>
<feature type="compositionally biased region" description="Basic and acidic residues" evidence="7">
    <location>
        <begin position="186"/>
        <end position="195"/>
    </location>
</feature>
<keyword evidence="4" id="KW-0804">Transcription</keyword>
<dbReference type="Pfam" id="PF00010">
    <property type="entry name" value="HLH"/>
    <property type="match status" value="1"/>
</dbReference>
<dbReference type="SUPFAM" id="SSF47459">
    <property type="entry name" value="HLH, helix-loop-helix DNA-binding domain"/>
    <property type="match status" value="1"/>
</dbReference>